<dbReference type="EMBL" id="CP041372">
    <property type="protein sequence ID" value="QKS72823.1"/>
    <property type="molecule type" value="Genomic_DNA"/>
</dbReference>
<proteinExistence type="predicted"/>
<accession>A0A859FHK0</accession>
<keyword evidence="1" id="KW-0472">Membrane</keyword>
<sequence length="89" mass="9862">MRHVYYYLIGSLFILSGTILLGFMHLAIAVYLPDLSSWSNPPGQVITVIGVIGGWFPYTLSIIQLVIGIILISVPLIKEGKKKQFIVSE</sequence>
<reference evidence="3" key="1">
    <citation type="submission" date="2019-07" db="EMBL/GenBank/DDBJ databases">
        <title>Bacillus alkalisoli sp. nov. isolated from saline soil.</title>
        <authorList>
            <person name="Sun J.-Q."/>
            <person name="Xu L."/>
        </authorList>
    </citation>
    <scope>NUCLEOTIDE SEQUENCE [LARGE SCALE GENOMIC DNA]</scope>
    <source>
        <strain evidence="3">M4U3P1</strain>
    </source>
</reference>
<feature type="transmembrane region" description="Helical" evidence="1">
    <location>
        <begin position="52"/>
        <end position="77"/>
    </location>
</feature>
<feature type="transmembrane region" description="Helical" evidence="1">
    <location>
        <begin position="7"/>
        <end position="32"/>
    </location>
</feature>
<dbReference type="Proteomes" id="UP000318138">
    <property type="component" value="Chromosome"/>
</dbReference>
<keyword evidence="1" id="KW-0812">Transmembrane</keyword>
<evidence type="ECO:0000313" key="3">
    <source>
        <dbReference type="Proteomes" id="UP000318138"/>
    </source>
</evidence>
<evidence type="ECO:0000313" key="2">
    <source>
        <dbReference type="EMBL" id="QKS72823.1"/>
    </source>
</evidence>
<organism evidence="2 3">
    <name type="scientific">Paenalkalicoccus suaedae</name>
    <dbReference type="NCBI Taxonomy" id="2592382"/>
    <lineage>
        <taxon>Bacteria</taxon>
        <taxon>Bacillati</taxon>
        <taxon>Bacillota</taxon>
        <taxon>Bacilli</taxon>
        <taxon>Bacillales</taxon>
        <taxon>Bacillaceae</taxon>
        <taxon>Paenalkalicoccus</taxon>
    </lineage>
</organism>
<dbReference type="KEGG" id="psua:FLK61_40140"/>
<gene>
    <name evidence="2" type="ORF">FLK61_40140</name>
</gene>
<keyword evidence="1" id="KW-1133">Transmembrane helix</keyword>
<keyword evidence="3" id="KW-1185">Reference proteome</keyword>
<name>A0A859FHK0_9BACI</name>
<protein>
    <submittedName>
        <fullName evidence="2">Uncharacterized protein</fullName>
    </submittedName>
</protein>
<dbReference type="AlphaFoldDB" id="A0A859FHK0"/>
<evidence type="ECO:0000256" key="1">
    <source>
        <dbReference type="SAM" id="Phobius"/>
    </source>
</evidence>
<dbReference type="RefSeq" id="WP_176010790.1">
    <property type="nucleotide sequence ID" value="NZ_CP041372.2"/>
</dbReference>